<name>A0A975FXU3_9CAUL</name>
<dbReference type="InterPro" id="IPR016163">
    <property type="entry name" value="Ald_DH_C"/>
</dbReference>
<dbReference type="InterPro" id="IPR015590">
    <property type="entry name" value="Aldehyde_DH_dom"/>
</dbReference>
<evidence type="ECO:0000256" key="1">
    <source>
        <dbReference type="ARBA" id="ARBA00009986"/>
    </source>
</evidence>
<dbReference type="PANTHER" id="PTHR42804">
    <property type="entry name" value="ALDEHYDE DEHYDROGENASE"/>
    <property type="match status" value="1"/>
</dbReference>
<dbReference type="GO" id="GO:0016620">
    <property type="term" value="F:oxidoreductase activity, acting on the aldehyde or oxo group of donors, NAD or NADP as acceptor"/>
    <property type="evidence" value="ECO:0007669"/>
    <property type="project" value="InterPro"/>
</dbReference>
<dbReference type="InterPro" id="IPR016162">
    <property type="entry name" value="Ald_DH_N"/>
</dbReference>
<protein>
    <submittedName>
        <fullName evidence="4">Aldehyde dehydrogenase family protein</fullName>
    </submittedName>
</protein>
<keyword evidence="2" id="KW-0560">Oxidoreductase</keyword>
<dbReference type="Pfam" id="PF00171">
    <property type="entry name" value="Aldedh"/>
    <property type="match status" value="1"/>
</dbReference>
<dbReference type="EMBL" id="CP073078">
    <property type="protein sequence ID" value="QUD87280.1"/>
    <property type="molecule type" value="Genomic_DNA"/>
</dbReference>
<sequence length="479" mass="50649">MREYLKFYIDGQWVDPVAPKQLDVINPATEEVCGHISLGTAADVDKAVKAARKAFATWSLTSREERIDVLQRIIAEYQKRYGDLAAAITEEMGAPASLSQRAQAAIGIGHLQTAIEVLKAYKFEEDRGPTRIVKEPIGVCGFITPWNWPINQIVCKVAPALATGCTMVLKPSEVAPYSGYIFSEIMHAAGVPAGVYNMINGDGPGVGAAISAHPDIDMVSFTGSTRAGIEVAKAAAPTVKRVAQELGGKSPNIILEDADMKKAVGGGVMHVMQNSGQSCNAPTRMLVPSKKMEEAIAIAKATAESVTVGDPNGNVQMGPVVSEVQFKKIQGLIQKGIDEGATLVTGGVGRPEGIEKGYFVKPTVFANVTNDMTIAKEEIFGPVVSILGYDSVDEAVRVGNDTEYGLAAYISGSDQGKIREVAAQLRAGQVAINGAGGDLMAPFGGYKMSGNGREWGDHAFAEFLETKAVLGYTPAQAAE</sequence>
<dbReference type="InterPro" id="IPR016161">
    <property type="entry name" value="Ald_DH/histidinol_DH"/>
</dbReference>
<dbReference type="Gene3D" id="3.40.309.10">
    <property type="entry name" value="Aldehyde Dehydrogenase, Chain A, domain 2"/>
    <property type="match status" value="1"/>
</dbReference>
<dbReference type="SUPFAM" id="SSF53720">
    <property type="entry name" value="ALDH-like"/>
    <property type="match status" value="1"/>
</dbReference>
<dbReference type="FunFam" id="3.40.309.10:FF:000001">
    <property type="entry name" value="Mitochondrial aldehyde dehydrogenase 2"/>
    <property type="match status" value="1"/>
</dbReference>
<dbReference type="FunFam" id="3.40.605.10:FF:000007">
    <property type="entry name" value="NAD/NADP-dependent betaine aldehyde dehydrogenase"/>
    <property type="match status" value="1"/>
</dbReference>
<dbReference type="PANTHER" id="PTHR42804:SF1">
    <property type="entry name" value="ALDEHYDE DEHYDROGENASE-RELATED"/>
    <property type="match status" value="1"/>
</dbReference>
<reference evidence="4" key="1">
    <citation type="submission" date="2021-04" db="EMBL/GenBank/DDBJ databases">
        <title>The complete genome sequence of Caulobacter sp. S6.</title>
        <authorList>
            <person name="Tang Y."/>
            <person name="Ouyang W."/>
            <person name="Liu Q."/>
            <person name="Huang B."/>
            <person name="Guo Z."/>
            <person name="Lei P."/>
        </authorList>
    </citation>
    <scope>NUCLEOTIDE SEQUENCE</scope>
    <source>
        <strain evidence="4">S6</strain>
    </source>
</reference>
<comment type="similarity">
    <text evidence="1">Belongs to the aldehyde dehydrogenase family.</text>
</comment>
<evidence type="ECO:0000313" key="4">
    <source>
        <dbReference type="EMBL" id="QUD87280.1"/>
    </source>
</evidence>
<evidence type="ECO:0000256" key="2">
    <source>
        <dbReference type="ARBA" id="ARBA00023002"/>
    </source>
</evidence>
<evidence type="ECO:0000259" key="3">
    <source>
        <dbReference type="Pfam" id="PF00171"/>
    </source>
</evidence>
<proteinExistence type="inferred from homology"/>
<organism evidence="4 5">
    <name type="scientific">Phenylobacterium montanum</name>
    <dbReference type="NCBI Taxonomy" id="2823693"/>
    <lineage>
        <taxon>Bacteria</taxon>
        <taxon>Pseudomonadati</taxon>
        <taxon>Pseudomonadota</taxon>
        <taxon>Alphaproteobacteria</taxon>
        <taxon>Caulobacterales</taxon>
        <taxon>Caulobacteraceae</taxon>
        <taxon>Phenylobacterium</taxon>
    </lineage>
</organism>
<dbReference type="RefSeq" id="WP_211937332.1">
    <property type="nucleotide sequence ID" value="NZ_CP073078.1"/>
</dbReference>
<accession>A0A975FXU3</accession>
<dbReference type="CDD" id="cd07138">
    <property type="entry name" value="ALDH_CddD_SSP0762"/>
    <property type="match status" value="1"/>
</dbReference>
<gene>
    <name evidence="4" type="ORF">KCG34_19845</name>
</gene>
<keyword evidence="5" id="KW-1185">Reference proteome</keyword>
<dbReference type="KEGG" id="caul:KCG34_19845"/>
<dbReference type="Proteomes" id="UP000676409">
    <property type="component" value="Chromosome"/>
</dbReference>
<dbReference type="AlphaFoldDB" id="A0A975FXU3"/>
<dbReference type="Gene3D" id="3.40.605.10">
    <property type="entry name" value="Aldehyde Dehydrogenase, Chain A, domain 1"/>
    <property type="match status" value="1"/>
</dbReference>
<feature type="domain" description="Aldehyde dehydrogenase" evidence="3">
    <location>
        <begin position="13"/>
        <end position="469"/>
    </location>
</feature>
<evidence type="ECO:0000313" key="5">
    <source>
        <dbReference type="Proteomes" id="UP000676409"/>
    </source>
</evidence>